<keyword evidence="2" id="KW-1133">Transmembrane helix</keyword>
<gene>
    <name evidence="3" type="ORF">GCM10022239_21340</name>
</gene>
<feature type="compositionally biased region" description="Low complexity" evidence="1">
    <location>
        <begin position="181"/>
        <end position="190"/>
    </location>
</feature>
<feature type="transmembrane region" description="Helical" evidence="2">
    <location>
        <begin position="82"/>
        <end position="104"/>
    </location>
</feature>
<evidence type="ECO:0000256" key="2">
    <source>
        <dbReference type="SAM" id="Phobius"/>
    </source>
</evidence>
<accession>A0ABP7FVK7</accession>
<keyword evidence="2" id="KW-0812">Transmembrane</keyword>
<dbReference type="Proteomes" id="UP001501004">
    <property type="component" value="Unassembled WGS sequence"/>
</dbReference>
<keyword evidence="4" id="KW-1185">Reference proteome</keyword>
<proteinExistence type="predicted"/>
<organism evidence="3 4">
    <name type="scientific">Leifsonella bigeumensis</name>
    <dbReference type="NCBI Taxonomy" id="433643"/>
    <lineage>
        <taxon>Bacteria</taxon>
        <taxon>Bacillati</taxon>
        <taxon>Actinomycetota</taxon>
        <taxon>Actinomycetes</taxon>
        <taxon>Micrococcales</taxon>
        <taxon>Microbacteriaceae</taxon>
        <taxon>Leifsonella</taxon>
    </lineage>
</organism>
<sequence length="218" mass="21502">MTANSRGRRLKSVSLLLGILFSGAALLAWSQPWFVATLGGASATHPPIPAGGDVAAPAVAALALAGLAGVGAMAISGRVFRIVLALLQVLVGGCIVLSASLALLSPVSAVEPLVTTATGIAGHEAVSALVAAVPATAWPFVAFVAGLLLAVLGLSIVVTGRVWPGSSGRYQPVRFEAADAAADPRPAGGEHAVSDWDALSGGADPTSGEPRSGSTGSR</sequence>
<dbReference type="EMBL" id="BAABAE010000003">
    <property type="protein sequence ID" value="GAA3745422.1"/>
    <property type="molecule type" value="Genomic_DNA"/>
</dbReference>
<dbReference type="InterPro" id="IPR019051">
    <property type="entry name" value="Trp_biosyn_TM_oprn/chp"/>
</dbReference>
<comment type="caution">
    <text evidence="3">The sequence shown here is derived from an EMBL/GenBank/DDBJ whole genome shotgun (WGS) entry which is preliminary data.</text>
</comment>
<evidence type="ECO:0000256" key="1">
    <source>
        <dbReference type="SAM" id="MobiDB-lite"/>
    </source>
</evidence>
<feature type="transmembrane region" description="Helical" evidence="2">
    <location>
        <begin position="54"/>
        <end position="75"/>
    </location>
</feature>
<feature type="transmembrane region" description="Helical" evidence="2">
    <location>
        <begin position="137"/>
        <end position="159"/>
    </location>
</feature>
<feature type="region of interest" description="Disordered" evidence="1">
    <location>
        <begin position="181"/>
        <end position="218"/>
    </location>
</feature>
<dbReference type="Pfam" id="PF09534">
    <property type="entry name" value="Trp_oprn_chp"/>
    <property type="match status" value="1"/>
</dbReference>
<name>A0ABP7FVK7_9MICO</name>
<keyword evidence="2" id="KW-0472">Membrane</keyword>
<evidence type="ECO:0000313" key="4">
    <source>
        <dbReference type="Proteomes" id="UP001501004"/>
    </source>
</evidence>
<evidence type="ECO:0000313" key="3">
    <source>
        <dbReference type="EMBL" id="GAA3745422.1"/>
    </source>
</evidence>
<protein>
    <recommendedName>
        <fullName evidence="5">Trp biosynthesis-associated membrane protein</fullName>
    </recommendedName>
</protein>
<evidence type="ECO:0008006" key="5">
    <source>
        <dbReference type="Google" id="ProtNLM"/>
    </source>
</evidence>
<reference evidence="4" key="1">
    <citation type="journal article" date="2019" name="Int. J. Syst. Evol. Microbiol.">
        <title>The Global Catalogue of Microorganisms (GCM) 10K type strain sequencing project: providing services to taxonomists for standard genome sequencing and annotation.</title>
        <authorList>
            <consortium name="The Broad Institute Genomics Platform"/>
            <consortium name="The Broad Institute Genome Sequencing Center for Infectious Disease"/>
            <person name="Wu L."/>
            <person name="Ma J."/>
        </authorList>
    </citation>
    <scope>NUCLEOTIDE SEQUENCE [LARGE SCALE GENOMIC DNA]</scope>
    <source>
        <strain evidence="4">JCM 16949</strain>
    </source>
</reference>
<dbReference type="RefSeq" id="WP_344756478.1">
    <property type="nucleotide sequence ID" value="NZ_BAABAE010000003.1"/>
</dbReference>